<reference evidence="1" key="2">
    <citation type="journal article" date="2015" name="Data Brief">
        <title>Shoot transcriptome of the giant reed, Arundo donax.</title>
        <authorList>
            <person name="Barrero R.A."/>
            <person name="Guerrero F.D."/>
            <person name="Moolhuijzen P."/>
            <person name="Goolsby J.A."/>
            <person name="Tidwell J."/>
            <person name="Bellgard S.E."/>
            <person name="Bellgard M.I."/>
        </authorList>
    </citation>
    <scope>NUCLEOTIDE SEQUENCE</scope>
    <source>
        <tissue evidence="1">Shoot tissue taken approximately 20 cm above the soil surface</tissue>
    </source>
</reference>
<name>A0A0A9HF71_ARUDO</name>
<reference evidence="1" key="1">
    <citation type="submission" date="2014-09" db="EMBL/GenBank/DDBJ databases">
        <authorList>
            <person name="Magalhaes I.L.F."/>
            <person name="Oliveira U."/>
            <person name="Santos F.R."/>
            <person name="Vidigal T.H.D.A."/>
            <person name="Brescovit A.D."/>
            <person name="Santos A.J."/>
        </authorList>
    </citation>
    <scope>NUCLEOTIDE SEQUENCE</scope>
    <source>
        <tissue evidence="1">Shoot tissue taken approximately 20 cm above the soil surface</tissue>
    </source>
</reference>
<evidence type="ECO:0000313" key="1">
    <source>
        <dbReference type="EMBL" id="JAE35825.1"/>
    </source>
</evidence>
<accession>A0A0A9HF71</accession>
<dbReference type="EMBL" id="GBRH01162071">
    <property type="protein sequence ID" value="JAE35825.1"/>
    <property type="molecule type" value="Transcribed_RNA"/>
</dbReference>
<proteinExistence type="predicted"/>
<organism evidence="1">
    <name type="scientific">Arundo donax</name>
    <name type="common">Giant reed</name>
    <name type="synonym">Donax arundinaceus</name>
    <dbReference type="NCBI Taxonomy" id="35708"/>
    <lineage>
        <taxon>Eukaryota</taxon>
        <taxon>Viridiplantae</taxon>
        <taxon>Streptophyta</taxon>
        <taxon>Embryophyta</taxon>
        <taxon>Tracheophyta</taxon>
        <taxon>Spermatophyta</taxon>
        <taxon>Magnoliopsida</taxon>
        <taxon>Liliopsida</taxon>
        <taxon>Poales</taxon>
        <taxon>Poaceae</taxon>
        <taxon>PACMAD clade</taxon>
        <taxon>Arundinoideae</taxon>
        <taxon>Arundineae</taxon>
        <taxon>Arundo</taxon>
    </lineage>
</organism>
<protein>
    <submittedName>
        <fullName evidence="1">Uncharacterized protein</fullName>
    </submittedName>
</protein>
<dbReference type="AlphaFoldDB" id="A0A0A9HF71"/>
<sequence>MSKTQVDPTIASGVRDEGGCLRRFGSLSPVTSIQSVHELILAHGDAVF</sequence>